<keyword evidence="1" id="KW-0812">Transmembrane</keyword>
<organism evidence="2 3">
    <name type="scientific">Monilinia laxa</name>
    <name type="common">Brown rot fungus</name>
    <name type="synonym">Sclerotinia laxa</name>
    <dbReference type="NCBI Taxonomy" id="61186"/>
    <lineage>
        <taxon>Eukaryota</taxon>
        <taxon>Fungi</taxon>
        <taxon>Dikarya</taxon>
        <taxon>Ascomycota</taxon>
        <taxon>Pezizomycotina</taxon>
        <taxon>Leotiomycetes</taxon>
        <taxon>Helotiales</taxon>
        <taxon>Sclerotiniaceae</taxon>
        <taxon>Monilinia</taxon>
    </lineage>
</organism>
<keyword evidence="3" id="KW-1185">Reference proteome</keyword>
<evidence type="ECO:0000313" key="3">
    <source>
        <dbReference type="Proteomes" id="UP000326757"/>
    </source>
</evidence>
<sequence>MARQHPYAPWRRLILVPCWIIQILFPGFTLGLAAVGISLILRNDSDDNVDESYDGSLRANLAIGWIYIIFSALCIILTITEIVSILRRKLRPLIFLTTNVFKSTCWTALFILGFWDRFRVSQKTLPNILSLVVNIILLLAFYIPLAHGAIIFHRNRKASKYEPVNPKHASYNSTSEPVPEAFPHAYKSFTTIEQTTDLEANDRTTGRPRRLSYNHKRDTRFDSYKQTRRSFSDSNVVGSVAGKPTEAPFSVRSRSSYGDEQAVGDEMIGTEDLLSWRLGTLAICLVLYQGVWIDGLEFYFFVHIDWLQLSSTSIGGLRKTTAFSEVR</sequence>
<feature type="transmembrane region" description="Helical" evidence="1">
    <location>
        <begin position="12"/>
        <end position="41"/>
    </location>
</feature>
<feature type="transmembrane region" description="Helical" evidence="1">
    <location>
        <begin position="127"/>
        <end position="152"/>
    </location>
</feature>
<dbReference type="OrthoDB" id="5211263at2759"/>
<dbReference type="EMBL" id="VIGI01000006">
    <property type="protein sequence ID" value="KAB8298949.1"/>
    <property type="molecule type" value="Genomic_DNA"/>
</dbReference>
<protein>
    <submittedName>
        <fullName evidence="2">Uncharacterized protein</fullName>
    </submittedName>
</protein>
<accession>A0A5N6K828</accession>
<keyword evidence="1" id="KW-0472">Membrane</keyword>
<gene>
    <name evidence="2" type="ORF">EYC80_001099</name>
</gene>
<feature type="transmembrane region" description="Helical" evidence="1">
    <location>
        <begin position="61"/>
        <end position="86"/>
    </location>
</feature>
<comment type="caution">
    <text evidence="2">The sequence shown here is derived from an EMBL/GenBank/DDBJ whole genome shotgun (WGS) entry which is preliminary data.</text>
</comment>
<feature type="transmembrane region" description="Helical" evidence="1">
    <location>
        <begin position="93"/>
        <end position="115"/>
    </location>
</feature>
<name>A0A5N6K828_MONLA</name>
<dbReference type="Proteomes" id="UP000326757">
    <property type="component" value="Unassembled WGS sequence"/>
</dbReference>
<dbReference type="AlphaFoldDB" id="A0A5N6K828"/>
<proteinExistence type="predicted"/>
<reference evidence="2 3" key="1">
    <citation type="submission" date="2019-06" db="EMBL/GenBank/DDBJ databases">
        <title>Genome Sequence of the Brown Rot Fungal Pathogen Monilinia laxa.</title>
        <authorList>
            <person name="De Miccolis Angelini R.M."/>
            <person name="Landi L."/>
            <person name="Abate D."/>
            <person name="Pollastro S."/>
            <person name="Romanazzi G."/>
            <person name="Faretra F."/>
        </authorList>
    </citation>
    <scope>NUCLEOTIDE SEQUENCE [LARGE SCALE GENOMIC DNA]</scope>
    <source>
        <strain evidence="2 3">Mlax316</strain>
    </source>
</reference>
<keyword evidence="1" id="KW-1133">Transmembrane helix</keyword>
<evidence type="ECO:0000256" key="1">
    <source>
        <dbReference type="SAM" id="Phobius"/>
    </source>
</evidence>
<evidence type="ECO:0000313" key="2">
    <source>
        <dbReference type="EMBL" id="KAB8298949.1"/>
    </source>
</evidence>